<dbReference type="GeneID" id="25364615"/>
<dbReference type="EMBL" id="KL584771">
    <property type="protein sequence ID" value="KEQ92402.1"/>
    <property type="molecule type" value="Genomic_DNA"/>
</dbReference>
<dbReference type="OrthoDB" id="3643156at2759"/>
<dbReference type="InParanoid" id="A0A074YE60"/>
<evidence type="ECO:0000313" key="1">
    <source>
        <dbReference type="EMBL" id="KEQ92402.1"/>
    </source>
</evidence>
<organism evidence="1 2">
    <name type="scientific">Aureobasidium subglaciale (strain EXF-2481)</name>
    <name type="common">Aureobasidium pullulans var. subglaciale</name>
    <dbReference type="NCBI Taxonomy" id="1043005"/>
    <lineage>
        <taxon>Eukaryota</taxon>
        <taxon>Fungi</taxon>
        <taxon>Dikarya</taxon>
        <taxon>Ascomycota</taxon>
        <taxon>Pezizomycotina</taxon>
        <taxon>Dothideomycetes</taxon>
        <taxon>Dothideomycetidae</taxon>
        <taxon>Dothideales</taxon>
        <taxon>Saccotheciaceae</taxon>
        <taxon>Aureobasidium</taxon>
    </lineage>
</organism>
<keyword evidence="2" id="KW-1185">Reference proteome</keyword>
<evidence type="ECO:0000313" key="2">
    <source>
        <dbReference type="Proteomes" id="UP000030641"/>
    </source>
</evidence>
<accession>A0A074YE60</accession>
<dbReference type="RefSeq" id="XP_013340798.1">
    <property type="nucleotide sequence ID" value="XM_013485344.1"/>
</dbReference>
<dbReference type="Proteomes" id="UP000030641">
    <property type="component" value="Unassembled WGS sequence"/>
</dbReference>
<dbReference type="AlphaFoldDB" id="A0A074YE60"/>
<name>A0A074YE60_AURSE</name>
<sequence>MRSVIADPHLLEASPEQTSQPIGAMLLQDYLPSFATRSPLNHNVETMNWMLRGLKGATEAFVEEPLTAVRISTNLPRAPMVSIIQPDVESLGLKYLETRLEPTTVLSILGLEGNCDSNPYKLPDQMVVPDDPPQVYLAIDHSRAGISAFLAEEDCGIGWILRSFRNMNLGAEADFPGELEDLAHVLKHLMHQPVDEWGWIISSHICEIVLLGESTNDTTLDEALQYVLQANYTNLKARSD</sequence>
<gene>
    <name evidence="1" type="ORF">AUEXF2481DRAFT_32309</name>
</gene>
<dbReference type="HOGENOM" id="CLU_1156179_0_0_1"/>
<proteinExistence type="predicted"/>
<reference evidence="1 2" key="1">
    <citation type="journal article" date="2014" name="BMC Genomics">
        <title>Genome sequencing of four Aureobasidium pullulans varieties: biotechnological potential, stress tolerance, and description of new species.</title>
        <authorList>
            <person name="Gostin Ar C."/>
            <person name="Ohm R.A."/>
            <person name="Kogej T."/>
            <person name="Sonjak S."/>
            <person name="Turk M."/>
            <person name="Zajc J."/>
            <person name="Zalar P."/>
            <person name="Grube M."/>
            <person name="Sun H."/>
            <person name="Han J."/>
            <person name="Sharma A."/>
            <person name="Chiniquy J."/>
            <person name="Ngan C.Y."/>
            <person name="Lipzen A."/>
            <person name="Barry K."/>
            <person name="Grigoriev I.V."/>
            <person name="Gunde-Cimerman N."/>
        </authorList>
    </citation>
    <scope>NUCLEOTIDE SEQUENCE [LARGE SCALE GENOMIC DNA]</scope>
    <source>
        <strain evidence="1 2">EXF-2481</strain>
    </source>
</reference>
<protein>
    <submittedName>
        <fullName evidence="1">Uncharacterized protein</fullName>
    </submittedName>
</protein>